<evidence type="ECO:0000259" key="5">
    <source>
        <dbReference type="Pfam" id="PF13525"/>
    </source>
</evidence>
<dbReference type="STRING" id="1465490.SAMN05444277_101847"/>
<protein>
    <submittedName>
        <fullName evidence="6">Beta-barrel assembly machine subunit BamD</fullName>
    </submittedName>
</protein>
<dbReference type="AlphaFoldDB" id="A0A1I5SNZ5"/>
<accession>A0A1I5SNZ5</accession>
<evidence type="ECO:0000256" key="1">
    <source>
        <dbReference type="ARBA" id="ARBA00022729"/>
    </source>
</evidence>
<reference evidence="6 7" key="1">
    <citation type="submission" date="2016-10" db="EMBL/GenBank/DDBJ databases">
        <authorList>
            <person name="de Groot N.N."/>
        </authorList>
    </citation>
    <scope>NUCLEOTIDE SEQUENCE [LARGE SCALE GENOMIC DNA]</scope>
    <source>
        <strain evidence="6 7">DSM 28286</strain>
    </source>
</reference>
<dbReference type="SUPFAM" id="SSF48452">
    <property type="entry name" value="TPR-like"/>
    <property type="match status" value="1"/>
</dbReference>
<organism evidence="6 7">
    <name type="scientific">Parafilimonas terrae</name>
    <dbReference type="NCBI Taxonomy" id="1465490"/>
    <lineage>
        <taxon>Bacteria</taxon>
        <taxon>Pseudomonadati</taxon>
        <taxon>Bacteroidota</taxon>
        <taxon>Chitinophagia</taxon>
        <taxon>Chitinophagales</taxon>
        <taxon>Chitinophagaceae</taxon>
        <taxon>Parafilimonas</taxon>
    </lineage>
</organism>
<evidence type="ECO:0000256" key="3">
    <source>
        <dbReference type="ARBA" id="ARBA00023237"/>
    </source>
</evidence>
<feature type="domain" description="Outer membrane lipoprotein BamD-like" evidence="5">
    <location>
        <begin position="48"/>
        <end position="221"/>
    </location>
</feature>
<keyword evidence="2" id="KW-0472">Membrane</keyword>
<keyword evidence="7" id="KW-1185">Reference proteome</keyword>
<evidence type="ECO:0000313" key="7">
    <source>
        <dbReference type="Proteomes" id="UP000199031"/>
    </source>
</evidence>
<dbReference type="EMBL" id="FOXQ01000001">
    <property type="protein sequence ID" value="SFP72026.1"/>
    <property type="molecule type" value="Genomic_DNA"/>
</dbReference>
<dbReference type="Gene3D" id="1.25.40.10">
    <property type="entry name" value="Tetratricopeptide repeat domain"/>
    <property type="match status" value="1"/>
</dbReference>
<proteinExistence type="predicted"/>
<keyword evidence="3" id="KW-0998">Cell outer membrane</keyword>
<evidence type="ECO:0000313" key="6">
    <source>
        <dbReference type="EMBL" id="SFP72026.1"/>
    </source>
</evidence>
<dbReference type="Proteomes" id="UP000199031">
    <property type="component" value="Unassembled WGS sequence"/>
</dbReference>
<evidence type="ECO:0000256" key="4">
    <source>
        <dbReference type="SAM" id="MobiDB-lite"/>
    </source>
</evidence>
<keyword evidence="1" id="KW-0732">Signal</keyword>
<sequence length="290" mass="34048">MPNLPEKTIFARFMKFLPGILLSLLLLSSCASKFGKVIKSKDKEYKLKMAEQYYVKQDYSKAQQLYSDLLPLYKGDPRFEDIYYKYAYTAYYQKDYMNAENLFKTYGENFPNSAKVEETEFMRCMAYYKQSPKYELDQTNTVKTMALLQAFINTHPDSKKVAEANDIIDQCRAKLELKEFSNARLYYDLGYFKAAGVAFSVLMDDYPDSESSDSYALNSIKSYYKYAEMSVVDKQEERYQKVVADVNDFEQRFPQSKLLEDAVNYRTDAENNLKKLQTRNNEQTTETTRR</sequence>
<dbReference type="InterPro" id="IPR011990">
    <property type="entry name" value="TPR-like_helical_dom_sf"/>
</dbReference>
<dbReference type="NCBIfam" id="TIGR03302">
    <property type="entry name" value="OM_YfiO"/>
    <property type="match status" value="1"/>
</dbReference>
<gene>
    <name evidence="6" type="ORF">SAMN05444277_101847</name>
</gene>
<dbReference type="InterPro" id="IPR039565">
    <property type="entry name" value="BamD-like"/>
</dbReference>
<feature type="compositionally biased region" description="Low complexity" evidence="4">
    <location>
        <begin position="278"/>
        <end position="290"/>
    </location>
</feature>
<name>A0A1I5SNZ5_9BACT</name>
<dbReference type="InterPro" id="IPR017689">
    <property type="entry name" value="BamD"/>
</dbReference>
<evidence type="ECO:0000256" key="2">
    <source>
        <dbReference type="ARBA" id="ARBA00023136"/>
    </source>
</evidence>
<feature type="region of interest" description="Disordered" evidence="4">
    <location>
        <begin position="270"/>
        <end position="290"/>
    </location>
</feature>
<dbReference type="PROSITE" id="PS51257">
    <property type="entry name" value="PROKAR_LIPOPROTEIN"/>
    <property type="match status" value="1"/>
</dbReference>
<dbReference type="Pfam" id="PF13525">
    <property type="entry name" value="YfiO"/>
    <property type="match status" value="1"/>
</dbReference>